<comment type="caution">
    <text evidence="3">The sequence shown here is derived from an EMBL/GenBank/DDBJ whole genome shotgun (WGS) entry which is preliminary data.</text>
</comment>
<gene>
    <name evidence="3" type="ORF">B0A50_06968</name>
</gene>
<protein>
    <recommendedName>
        <fullName evidence="5">C6 transcription factor</fullName>
    </recommendedName>
</protein>
<evidence type="ECO:0000256" key="1">
    <source>
        <dbReference type="SAM" id="MobiDB-lite"/>
    </source>
</evidence>
<sequence>MVATRNHPKDFEPPAPTESPTKRPPRADTTATESPTKRVTRTSETTTPPPPTTTNHTPKPTSPATFPRRTHSLTTRSTPTTWSHTPSNLTLLWLAISLPLVIWDTAYVFLRPHSMPGGYLHAPLWTPYALYGTVDYIYGFKAWDARNGFTMAQGTINLFETVAYMVYLYMMYAYGEREEATQGRGAPDQEELRGWRTLGQSRTVHGDVAVKAVLLGYSTAFLTFTKTVLYWLNEAFSGFDNIGHNSWSRLVFLWIIPNGAWLVLPAYMIYVFGQEILQALQIATAGGKKYREPR</sequence>
<dbReference type="AlphaFoldDB" id="A0A4U0TP56"/>
<feature type="transmembrane region" description="Helical" evidence="2">
    <location>
        <begin position="212"/>
        <end position="232"/>
    </location>
</feature>
<dbReference type="PANTHER" id="PTHR37919:SF2">
    <property type="entry name" value="EXPERA DOMAIN-CONTAINING PROTEIN"/>
    <property type="match status" value="1"/>
</dbReference>
<feature type="transmembrane region" description="Helical" evidence="2">
    <location>
        <begin position="91"/>
        <end position="110"/>
    </location>
</feature>
<evidence type="ECO:0000256" key="2">
    <source>
        <dbReference type="SAM" id="Phobius"/>
    </source>
</evidence>
<dbReference type="EMBL" id="NAJL01000050">
    <property type="protein sequence ID" value="TKA23833.1"/>
    <property type="molecule type" value="Genomic_DNA"/>
</dbReference>
<feature type="compositionally biased region" description="Low complexity" evidence="1">
    <location>
        <begin position="72"/>
        <end position="81"/>
    </location>
</feature>
<accession>A0A4U0TP56</accession>
<dbReference type="OrthoDB" id="60858at2759"/>
<feature type="transmembrane region" description="Helical" evidence="2">
    <location>
        <begin position="252"/>
        <end position="272"/>
    </location>
</feature>
<reference evidence="3 4" key="1">
    <citation type="submission" date="2017-03" db="EMBL/GenBank/DDBJ databases">
        <title>Genomes of endolithic fungi from Antarctica.</title>
        <authorList>
            <person name="Coleine C."/>
            <person name="Masonjones S."/>
            <person name="Stajich J.E."/>
        </authorList>
    </citation>
    <scope>NUCLEOTIDE SEQUENCE [LARGE SCALE GENOMIC DNA]</scope>
    <source>
        <strain evidence="3 4">CCFEE 6315</strain>
    </source>
</reference>
<feature type="compositionally biased region" description="Low complexity" evidence="1">
    <location>
        <begin position="53"/>
        <end position="63"/>
    </location>
</feature>
<keyword evidence="4" id="KW-1185">Reference proteome</keyword>
<keyword evidence="2" id="KW-0812">Transmembrane</keyword>
<proteinExistence type="predicted"/>
<dbReference type="PANTHER" id="PTHR37919">
    <property type="entry name" value="PROTEIN CBG05606"/>
    <property type="match status" value="1"/>
</dbReference>
<keyword evidence="2" id="KW-0472">Membrane</keyword>
<keyword evidence="2" id="KW-1133">Transmembrane helix</keyword>
<dbReference type="Proteomes" id="UP000308549">
    <property type="component" value="Unassembled WGS sequence"/>
</dbReference>
<organism evidence="3 4">
    <name type="scientific">Salinomyces thailandicus</name>
    <dbReference type="NCBI Taxonomy" id="706561"/>
    <lineage>
        <taxon>Eukaryota</taxon>
        <taxon>Fungi</taxon>
        <taxon>Dikarya</taxon>
        <taxon>Ascomycota</taxon>
        <taxon>Pezizomycotina</taxon>
        <taxon>Dothideomycetes</taxon>
        <taxon>Dothideomycetidae</taxon>
        <taxon>Mycosphaerellales</taxon>
        <taxon>Teratosphaeriaceae</taxon>
        <taxon>Salinomyces</taxon>
    </lineage>
</organism>
<name>A0A4U0TP56_9PEZI</name>
<evidence type="ECO:0000313" key="4">
    <source>
        <dbReference type="Proteomes" id="UP000308549"/>
    </source>
</evidence>
<feature type="region of interest" description="Disordered" evidence="1">
    <location>
        <begin position="1"/>
        <end position="81"/>
    </location>
</feature>
<evidence type="ECO:0008006" key="5">
    <source>
        <dbReference type="Google" id="ProtNLM"/>
    </source>
</evidence>
<evidence type="ECO:0000313" key="3">
    <source>
        <dbReference type="EMBL" id="TKA23833.1"/>
    </source>
</evidence>